<keyword evidence="5" id="KW-1185">Reference proteome</keyword>
<feature type="compositionally biased region" description="Polar residues" evidence="2">
    <location>
        <begin position="127"/>
        <end position="147"/>
    </location>
</feature>
<protein>
    <submittedName>
        <fullName evidence="4">GDSL esterase/lipase</fullName>
    </submittedName>
</protein>
<comment type="caution">
    <text evidence="4">The sequence shown here is derived from an EMBL/GenBank/DDBJ whole genome shotgun (WGS) entry which is preliminary data.</text>
</comment>
<proteinExistence type="inferred from homology"/>
<evidence type="ECO:0000256" key="1">
    <source>
        <dbReference type="ARBA" id="ARBA00008668"/>
    </source>
</evidence>
<sequence>MTRLARRKVGLRRIDAALDHLSAMGFPRVLVRKTVNKLLKVYDGEWVFLEEASYRVVIEAILEEQYSKQNTKPKLSDPSPSKKVMKSKIGSAIGSNFRDVSERISYSPLSDSCGCSFISPKMVTTQVVHSQSPHNQTQAARTSSYSPISDHPNPSVDPEPSIESDPSIYLEPLVESELSLYSESSVNFDPSIKSDPSRDPEPSIDSKQFDPLIYPDPSIESDPRFSEVVGKHQSSSDPTDMLSVSVGAKVEAIIVFGDSSVDAGNNNHICTILKSNFSPYGRDFYGSVPTGRFSNGRLPSDFISEAFGIKPLIPPYLDPNFNVSHFVNGVCFASAGSGFDNLTSHVLSVIPLWKQLEYYKEFQEELNNHLGKEKAKEVVGESLHLISVGTNDFLENFYMLPKRSSEYSVEEYQKFLLGIAEEFMEELYGMGARKISIVGLPPMGCLPLERTTNFMFGSECVEEYNNVAIDFNGKLEGLVLEMNQKLLGIQLVFANPYDIIWNIIQNPGAFGFEDVERACCGTGLFEMSYMCDEFNPFTCSDANDYVFWDAFHPTQKTYAIIAHYLFYNYLIHFN</sequence>
<dbReference type="InterPro" id="IPR035669">
    <property type="entry name" value="SGNH_plant_lipase-like"/>
</dbReference>
<dbReference type="SUPFAM" id="SSF52266">
    <property type="entry name" value="SGNH hydrolase"/>
    <property type="match status" value="1"/>
</dbReference>
<dbReference type="InterPro" id="IPR001087">
    <property type="entry name" value="GDSL"/>
</dbReference>
<reference evidence="4" key="1">
    <citation type="submission" date="2020-09" db="EMBL/GenBank/DDBJ databases">
        <title>Genome-Enabled Discovery of Anthraquinone Biosynthesis in Senna tora.</title>
        <authorList>
            <person name="Kang S.-H."/>
            <person name="Pandey R.P."/>
            <person name="Lee C.-M."/>
            <person name="Sim J.-S."/>
            <person name="Jeong J.-T."/>
            <person name="Choi B.-S."/>
            <person name="Jung M."/>
            <person name="Ginzburg D."/>
            <person name="Zhao K."/>
            <person name="Won S.Y."/>
            <person name="Oh T.-J."/>
            <person name="Yu Y."/>
            <person name="Kim N.-H."/>
            <person name="Lee O.R."/>
            <person name="Lee T.-H."/>
            <person name="Bashyal P."/>
            <person name="Kim T.-S."/>
            <person name="Lee W.-H."/>
            <person name="Kawkins C."/>
            <person name="Kim C.-K."/>
            <person name="Kim J.S."/>
            <person name="Ahn B.O."/>
            <person name="Rhee S.Y."/>
            <person name="Sohng J.K."/>
        </authorList>
    </citation>
    <scope>NUCLEOTIDE SEQUENCE</scope>
    <source>
        <tissue evidence="4">Leaf</tissue>
    </source>
</reference>
<name>A0A834WB52_9FABA</name>
<evidence type="ECO:0000259" key="3">
    <source>
        <dbReference type="Pfam" id="PF10440"/>
    </source>
</evidence>
<dbReference type="PANTHER" id="PTHR45642">
    <property type="entry name" value="GDSL ESTERASE/LIPASE EXL3"/>
    <property type="match status" value="1"/>
</dbReference>
<dbReference type="Gene3D" id="1.10.8.850">
    <property type="entry name" value="Histone-lysine N methyltransferase , C-terminal domain-like"/>
    <property type="match status" value="1"/>
</dbReference>
<evidence type="ECO:0000313" key="5">
    <source>
        <dbReference type="Proteomes" id="UP000634136"/>
    </source>
</evidence>
<dbReference type="GO" id="GO:0016788">
    <property type="term" value="F:hydrolase activity, acting on ester bonds"/>
    <property type="evidence" value="ECO:0007669"/>
    <property type="project" value="InterPro"/>
</dbReference>
<dbReference type="Gene3D" id="3.40.50.1110">
    <property type="entry name" value="SGNH hydrolase"/>
    <property type="match status" value="1"/>
</dbReference>
<feature type="domain" description="WIYLD" evidence="3">
    <location>
        <begin position="8"/>
        <end position="65"/>
    </location>
</feature>
<dbReference type="OrthoDB" id="1898570at2759"/>
<gene>
    <name evidence="4" type="ORF">G2W53_029856</name>
</gene>
<dbReference type="InterPro" id="IPR036514">
    <property type="entry name" value="SGNH_hydro_sf"/>
</dbReference>
<dbReference type="Pfam" id="PF00657">
    <property type="entry name" value="Lipase_GDSL"/>
    <property type="match status" value="1"/>
</dbReference>
<accession>A0A834WB52</accession>
<dbReference type="InterPro" id="IPR043017">
    <property type="entry name" value="WIYLD_dom_sf"/>
</dbReference>
<dbReference type="Pfam" id="PF10440">
    <property type="entry name" value="WIYLD"/>
    <property type="match status" value="1"/>
</dbReference>
<feature type="region of interest" description="Disordered" evidence="2">
    <location>
        <begin position="127"/>
        <end position="165"/>
    </location>
</feature>
<evidence type="ECO:0000313" key="4">
    <source>
        <dbReference type="EMBL" id="KAF7815887.1"/>
    </source>
</evidence>
<dbReference type="EMBL" id="JAAIUW010000009">
    <property type="protein sequence ID" value="KAF7815887.1"/>
    <property type="molecule type" value="Genomic_DNA"/>
</dbReference>
<comment type="similarity">
    <text evidence="1">Belongs to the 'GDSL' lipolytic enzyme family.</text>
</comment>
<dbReference type="InterPro" id="IPR018848">
    <property type="entry name" value="WIYLD_domain"/>
</dbReference>
<dbReference type="Proteomes" id="UP000634136">
    <property type="component" value="Unassembled WGS sequence"/>
</dbReference>
<evidence type="ECO:0000256" key="2">
    <source>
        <dbReference type="SAM" id="MobiDB-lite"/>
    </source>
</evidence>
<dbReference type="FunFam" id="3.40.50.1110:FF:000003">
    <property type="entry name" value="GDSL esterase/lipase APG"/>
    <property type="match status" value="1"/>
</dbReference>
<feature type="region of interest" description="Disordered" evidence="2">
    <location>
        <begin position="189"/>
        <end position="241"/>
    </location>
</feature>
<organism evidence="4 5">
    <name type="scientific">Senna tora</name>
    <dbReference type="NCBI Taxonomy" id="362788"/>
    <lineage>
        <taxon>Eukaryota</taxon>
        <taxon>Viridiplantae</taxon>
        <taxon>Streptophyta</taxon>
        <taxon>Embryophyta</taxon>
        <taxon>Tracheophyta</taxon>
        <taxon>Spermatophyta</taxon>
        <taxon>Magnoliopsida</taxon>
        <taxon>eudicotyledons</taxon>
        <taxon>Gunneridae</taxon>
        <taxon>Pentapetalae</taxon>
        <taxon>rosids</taxon>
        <taxon>fabids</taxon>
        <taxon>Fabales</taxon>
        <taxon>Fabaceae</taxon>
        <taxon>Caesalpinioideae</taxon>
        <taxon>Cassia clade</taxon>
        <taxon>Senna</taxon>
    </lineage>
</organism>
<dbReference type="AlphaFoldDB" id="A0A834WB52"/>
<dbReference type="PANTHER" id="PTHR45642:SF46">
    <property type="entry name" value="OS06G0636700 PROTEIN"/>
    <property type="match status" value="1"/>
</dbReference>
<dbReference type="InterPro" id="IPR050592">
    <property type="entry name" value="GDSL_lipolytic_enzyme"/>
</dbReference>
<dbReference type="CDD" id="cd01837">
    <property type="entry name" value="SGNH_plant_lipase_like"/>
    <property type="match status" value="1"/>
</dbReference>